<dbReference type="InterPro" id="IPR018335">
    <property type="entry name" value="Tscrpt_reg_HTH_Crp-type_CS"/>
</dbReference>
<evidence type="ECO:0000256" key="2">
    <source>
        <dbReference type="ARBA" id="ARBA00023125"/>
    </source>
</evidence>
<dbReference type="AlphaFoldDB" id="A0A937X575"/>
<protein>
    <submittedName>
        <fullName evidence="6">Crp/Fnr family transcriptional regulator</fullName>
    </submittedName>
</protein>
<gene>
    <name evidence="6" type="ORF">FJZ00_04540</name>
</gene>
<dbReference type="SMART" id="SM00419">
    <property type="entry name" value="HTH_CRP"/>
    <property type="match status" value="1"/>
</dbReference>
<dbReference type="PROSITE" id="PS00889">
    <property type="entry name" value="CNMP_BINDING_2"/>
    <property type="match status" value="1"/>
</dbReference>
<feature type="domain" description="HTH crp-type" evidence="5">
    <location>
        <begin position="168"/>
        <end position="242"/>
    </location>
</feature>
<sequence length="248" mass="27670">MAKKEANVPSKETPRSILPQPSNSLAFLQRVSIFGGLGSEALGRISAATGEKVYSKRSIIFHEGDPGDTLYILKSGRVKISKITEDGREKTLTIMQPGDFFGEMAIFDSLPRSATAEVIDDQAVTFTLNKRDFERIILDNPVIALKIMRDLTRRIRQVNQQVEDLAFKDVHERVASTLCNLSKVEGRSLGGNRILITLKMTHQDLANMVGSSRETVTRALNRLQDQEIISIAHQQITINKPEVLAAWR</sequence>
<dbReference type="PRINTS" id="PR00034">
    <property type="entry name" value="HTHCRP"/>
</dbReference>
<evidence type="ECO:0000259" key="4">
    <source>
        <dbReference type="PROSITE" id="PS50042"/>
    </source>
</evidence>
<dbReference type="SUPFAM" id="SSF51206">
    <property type="entry name" value="cAMP-binding domain-like"/>
    <property type="match status" value="1"/>
</dbReference>
<dbReference type="GO" id="GO:0003677">
    <property type="term" value="F:DNA binding"/>
    <property type="evidence" value="ECO:0007669"/>
    <property type="project" value="UniProtKB-KW"/>
</dbReference>
<evidence type="ECO:0000259" key="5">
    <source>
        <dbReference type="PROSITE" id="PS51063"/>
    </source>
</evidence>
<dbReference type="InterPro" id="IPR018490">
    <property type="entry name" value="cNMP-bd_dom_sf"/>
</dbReference>
<organism evidence="6 7">
    <name type="scientific">Candidatus Tanganyikabacteria bacterium</name>
    <dbReference type="NCBI Taxonomy" id="2961651"/>
    <lineage>
        <taxon>Bacteria</taxon>
        <taxon>Bacillati</taxon>
        <taxon>Candidatus Sericytochromatia</taxon>
        <taxon>Candidatus Tanganyikabacteria</taxon>
    </lineage>
</organism>
<dbReference type="PROSITE" id="PS51063">
    <property type="entry name" value="HTH_CRP_2"/>
    <property type="match status" value="1"/>
</dbReference>
<dbReference type="InterPro" id="IPR018488">
    <property type="entry name" value="cNMP-bd_CS"/>
</dbReference>
<dbReference type="InterPro" id="IPR036388">
    <property type="entry name" value="WH-like_DNA-bd_sf"/>
</dbReference>
<evidence type="ECO:0000256" key="3">
    <source>
        <dbReference type="ARBA" id="ARBA00023163"/>
    </source>
</evidence>
<dbReference type="Pfam" id="PF00027">
    <property type="entry name" value="cNMP_binding"/>
    <property type="match status" value="1"/>
</dbReference>
<dbReference type="GO" id="GO:0003700">
    <property type="term" value="F:DNA-binding transcription factor activity"/>
    <property type="evidence" value="ECO:0007669"/>
    <property type="project" value="InterPro"/>
</dbReference>
<dbReference type="Proteomes" id="UP000703893">
    <property type="component" value="Unassembled WGS sequence"/>
</dbReference>
<proteinExistence type="predicted"/>
<name>A0A937X575_9BACT</name>
<keyword evidence="1" id="KW-0805">Transcription regulation</keyword>
<dbReference type="PANTHER" id="PTHR24567">
    <property type="entry name" value="CRP FAMILY TRANSCRIPTIONAL REGULATORY PROTEIN"/>
    <property type="match status" value="1"/>
</dbReference>
<accession>A0A937X575</accession>
<comment type="caution">
    <text evidence="6">The sequence shown here is derived from an EMBL/GenBank/DDBJ whole genome shotgun (WGS) entry which is preliminary data.</text>
</comment>
<dbReference type="GO" id="GO:0005829">
    <property type="term" value="C:cytosol"/>
    <property type="evidence" value="ECO:0007669"/>
    <property type="project" value="TreeGrafter"/>
</dbReference>
<dbReference type="SUPFAM" id="SSF46785">
    <property type="entry name" value="Winged helix' DNA-binding domain"/>
    <property type="match status" value="1"/>
</dbReference>
<dbReference type="Gene3D" id="2.60.120.10">
    <property type="entry name" value="Jelly Rolls"/>
    <property type="match status" value="1"/>
</dbReference>
<keyword evidence="2" id="KW-0238">DNA-binding</keyword>
<dbReference type="Gene3D" id="1.10.10.10">
    <property type="entry name" value="Winged helix-like DNA-binding domain superfamily/Winged helix DNA-binding domain"/>
    <property type="match status" value="1"/>
</dbReference>
<dbReference type="Pfam" id="PF13545">
    <property type="entry name" value="HTH_Crp_2"/>
    <property type="match status" value="1"/>
</dbReference>
<evidence type="ECO:0000313" key="7">
    <source>
        <dbReference type="Proteomes" id="UP000703893"/>
    </source>
</evidence>
<reference evidence="6 7" key="1">
    <citation type="submission" date="2019-03" db="EMBL/GenBank/DDBJ databases">
        <title>Lake Tanganyika Metagenome-Assembled Genomes (MAGs).</title>
        <authorList>
            <person name="Tran P."/>
        </authorList>
    </citation>
    <scope>NUCLEOTIDE SEQUENCE [LARGE SCALE GENOMIC DNA]</scope>
    <source>
        <strain evidence="6">K_DeepCast_65m_m2_236</strain>
    </source>
</reference>
<dbReference type="PANTHER" id="PTHR24567:SF74">
    <property type="entry name" value="HTH-TYPE TRANSCRIPTIONAL REGULATOR ARCR"/>
    <property type="match status" value="1"/>
</dbReference>
<dbReference type="PROSITE" id="PS00042">
    <property type="entry name" value="HTH_CRP_1"/>
    <property type="match status" value="1"/>
</dbReference>
<dbReference type="InterPro" id="IPR014710">
    <property type="entry name" value="RmlC-like_jellyroll"/>
</dbReference>
<dbReference type="InterPro" id="IPR036390">
    <property type="entry name" value="WH_DNA-bd_sf"/>
</dbReference>
<dbReference type="SMART" id="SM00100">
    <property type="entry name" value="cNMP"/>
    <property type="match status" value="1"/>
</dbReference>
<dbReference type="CDD" id="cd00038">
    <property type="entry name" value="CAP_ED"/>
    <property type="match status" value="1"/>
</dbReference>
<dbReference type="CDD" id="cd00092">
    <property type="entry name" value="HTH_CRP"/>
    <property type="match status" value="1"/>
</dbReference>
<dbReference type="InterPro" id="IPR050397">
    <property type="entry name" value="Env_Response_Regulators"/>
</dbReference>
<evidence type="ECO:0000313" key="6">
    <source>
        <dbReference type="EMBL" id="MBM3274395.1"/>
    </source>
</evidence>
<dbReference type="PROSITE" id="PS50042">
    <property type="entry name" value="CNMP_BINDING_3"/>
    <property type="match status" value="1"/>
</dbReference>
<dbReference type="InterPro" id="IPR000595">
    <property type="entry name" value="cNMP-bd_dom"/>
</dbReference>
<keyword evidence="3" id="KW-0804">Transcription</keyword>
<dbReference type="EMBL" id="VGJX01000201">
    <property type="protein sequence ID" value="MBM3274395.1"/>
    <property type="molecule type" value="Genomic_DNA"/>
</dbReference>
<evidence type="ECO:0000256" key="1">
    <source>
        <dbReference type="ARBA" id="ARBA00023015"/>
    </source>
</evidence>
<feature type="domain" description="Cyclic nucleotide-binding" evidence="4">
    <location>
        <begin position="33"/>
        <end position="154"/>
    </location>
</feature>
<dbReference type="InterPro" id="IPR012318">
    <property type="entry name" value="HTH_CRP"/>
</dbReference>